<dbReference type="EMBL" id="LGFT01000048">
    <property type="protein sequence ID" value="KUK43787.1"/>
    <property type="molecule type" value="Genomic_DNA"/>
</dbReference>
<dbReference type="Proteomes" id="UP000057043">
    <property type="component" value="Unassembled WGS sequence"/>
</dbReference>
<dbReference type="InterPro" id="IPR050229">
    <property type="entry name" value="GlpE_sulfurtransferase"/>
</dbReference>
<evidence type="ECO:0000313" key="3">
    <source>
        <dbReference type="Proteomes" id="UP000057043"/>
    </source>
</evidence>
<gene>
    <name evidence="2" type="ORF">XD72_1857</name>
</gene>
<dbReference type="InterPro" id="IPR001763">
    <property type="entry name" value="Rhodanese-like_dom"/>
</dbReference>
<dbReference type="Pfam" id="PF00581">
    <property type="entry name" value="Rhodanese"/>
    <property type="match status" value="1"/>
</dbReference>
<sequence>MAGRESRSIATADVHDLCARLDREEKRKAWILDVRGADELESSGRIRGAHHIHITQLPQRLAEVPRDQPVYIFCGSGLRSMVAASILQREGWENMTVILGGIAGWSSVTCPVVR</sequence>
<dbReference type="PATRIC" id="fig|301375.7.peg.2180"/>
<dbReference type="SMART" id="SM00450">
    <property type="entry name" value="RHOD"/>
    <property type="match status" value="1"/>
</dbReference>
<dbReference type="PROSITE" id="PS50206">
    <property type="entry name" value="RHODANESE_3"/>
    <property type="match status" value="1"/>
</dbReference>
<proteinExistence type="predicted"/>
<dbReference type="AlphaFoldDB" id="A0A101FT17"/>
<reference evidence="2 3" key="1">
    <citation type="journal article" date="2015" name="MBio">
        <title>Genome-Resolved Metagenomic Analysis Reveals Roles for Candidate Phyla and Other Microbial Community Members in Biogeochemical Transformations in Oil Reservoirs.</title>
        <authorList>
            <person name="Hu P."/>
            <person name="Tom L."/>
            <person name="Singh A."/>
            <person name="Thomas B.C."/>
            <person name="Baker B.J."/>
            <person name="Piceno Y.M."/>
            <person name="Andersen G.L."/>
            <person name="Banfield J.F."/>
        </authorList>
    </citation>
    <scope>NUCLEOTIDE SEQUENCE [LARGE SCALE GENOMIC DNA]</scope>
    <source>
        <strain evidence="2">57_489</strain>
    </source>
</reference>
<dbReference type="CDD" id="cd00158">
    <property type="entry name" value="RHOD"/>
    <property type="match status" value="1"/>
</dbReference>
<name>A0A101FT17_9EURY</name>
<dbReference type="InterPro" id="IPR036873">
    <property type="entry name" value="Rhodanese-like_dom_sf"/>
</dbReference>
<protein>
    <submittedName>
        <fullName evidence="2">Beta-lactamase domain protein</fullName>
    </submittedName>
</protein>
<evidence type="ECO:0000259" key="1">
    <source>
        <dbReference type="PROSITE" id="PS50206"/>
    </source>
</evidence>
<comment type="caution">
    <text evidence="2">The sequence shown here is derived from an EMBL/GenBank/DDBJ whole genome shotgun (WGS) entry which is preliminary data.</text>
</comment>
<dbReference type="SUPFAM" id="SSF52821">
    <property type="entry name" value="Rhodanese/Cell cycle control phosphatase"/>
    <property type="match status" value="1"/>
</dbReference>
<evidence type="ECO:0000313" key="2">
    <source>
        <dbReference type="EMBL" id="KUK43787.1"/>
    </source>
</evidence>
<dbReference type="Gene3D" id="3.40.250.10">
    <property type="entry name" value="Rhodanese-like domain"/>
    <property type="match status" value="1"/>
</dbReference>
<accession>A0A101FT17</accession>
<organism evidence="2 3">
    <name type="scientific">Methanothrix harundinacea</name>
    <dbReference type="NCBI Taxonomy" id="301375"/>
    <lineage>
        <taxon>Archaea</taxon>
        <taxon>Methanobacteriati</taxon>
        <taxon>Methanobacteriota</taxon>
        <taxon>Stenosarchaea group</taxon>
        <taxon>Methanomicrobia</taxon>
        <taxon>Methanotrichales</taxon>
        <taxon>Methanotrichaceae</taxon>
        <taxon>Methanothrix</taxon>
    </lineage>
</organism>
<feature type="domain" description="Rhodanese" evidence="1">
    <location>
        <begin position="25"/>
        <end position="114"/>
    </location>
</feature>
<dbReference type="PANTHER" id="PTHR43031:SF1">
    <property type="entry name" value="PYRIDINE NUCLEOTIDE-DISULPHIDE OXIDOREDUCTASE"/>
    <property type="match status" value="1"/>
</dbReference>
<dbReference type="PANTHER" id="PTHR43031">
    <property type="entry name" value="FAD-DEPENDENT OXIDOREDUCTASE"/>
    <property type="match status" value="1"/>
</dbReference>